<accession>A0A5R8Y085</accession>
<dbReference type="Pfam" id="PF13692">
    <property type="entry name" value="Glyco_trans_1_4"/>
    <property type="match status" value="1"/>
</dbReference>
<dbReference type="RefSeq" id="WP_138152956.1">
    <property type="nucleotide sequence ID" value="NZ_VANU01000004.1"/>
</dbReference>
<dbReference type="SUPFAM" id="SSF53756">
    <property type="entry name" value="UDP-Glycosyltransferase/glycogen phosphorylase"/>
    <property type="match status" value="1"/>
</dbReference>
<keyword evidence="1 2" id="KW-0808">Transferase</keyword>
<reference evidence="2 3" key="1">
    <citation type="submission" date="2019-05" db="EMBL/GenBank/DDBJ databases">
        <title>Arcobacter sp. nov., isolated from sea sediment.</title>
        <authorList>
            <person name="Kim W."/>
        </authorList>
    </citation>
    <scope>NUCLEOTIDE SEQUENCE [LARGE SCALE GENOMIC DNA]</scope>
    <source>
        <strain evidence="2 3">CAU 1517</strain>
    </source>
</reference>
<organism evidence="2 3">
    <name type="scientific">Arcobacter arenosus</name>
    <dbReference type="NCBI Taxonomy" id="2576037"/>
    <lineage>
        <taxon>Bacteria</taxon>
        <taxon>Pseudomonadati</taxon>
        <taxon>Campylobacterota</taxon>
        <taxon>Epsilonproteobacteria</taxon>
        <taxon>Campylobacterales</taxon>
        <taxon>Arcobacteraceae</taxon>
        <taxon>Arcobacter</taxon>
    </lineage>
</organism>
<protein>
    <submittedName>
        <fullName evidence="2">Glycosyltransferase family 4 protein</fullName>
    </submittedName>
</protein>
<dbReference type="GO" id="GO:0009103">
    <property type="term" value="P:lipopolysaccharide biosynthetic process"/>
    <property type="evidence" value="ECO:0007669"/>
    <property type="project" value="TreeGrafter"/>
</dbReference>
<gene>
    <name evidence="2" type="ORF">FDK22_10725</name>
</gene>
<dbReference type="AlphaFoldDB" id="A0A5R8Y085"/>
<sequence length="389" mass="45493">MKTKIIYITNTRVPSEKANTYQSMQMCNSFSKLYDEVQMWVPNGINTKEMKNYEDDPYSFYGIKKNFEINKLFTINYWWIHNLNQFIWSNLSAVTFAISVLLKLKLYGQNYTVFTRDWMVLKTLIFGKKIGLIKNKIYYEAHKFSDHLILNLKKADGIIVLNGHLKKMNEEKGIKNNLVAHDGVNLETFKSIEKDEALELLGFDKNYKYIIYVGKFNTLGEEKGIPQIIESLQFLKDDVKAIFLGGPMDNVSSYYKLAKSFNIQEDKLIFIDRQPVTELFKYISASTILLMPFPFTTHYAYYMSPLKMFEYMGSKRPIIATRLPSIVEVLKDKKNAILCEPDNSKDLGDKINWVLENDCNDIVNQAFMDVQSYTWDKRAENIKNFMEKI</sequence>
<dbReference type="Gene3D" id="3.40.50.2000">
    <property type="entry name" value="Glycogen Phosphorylase B"/>
    <property type="match status" value="2"/>
</dbReference>
<dbReference type="PANTHER" id="PTHR46401:SF2">
    <property type="entry name" value="GLYCOSYLTRANSFERASE WBBK-RELATED"/>
    <property type="match status" value="1"/>
</dbReference>
<dbReference type="Proteomes" id="UP000308901">
    <property type="component" value="Unassembled WGS sequence"/>
</dbReference>
<keyword evidence="3" id="KW-1185">Reference proteome</keyword>
<dbReference type="OrthoDB" id="9802525at2"/>
<dbReference type="GO" id="GO:0016757">
    <property type="term" value="F:glycosyltransferase activity"/>
    <property type="evidence" value="ECO:0007669"/>
    <property type="project" value="TreeGrafter"/>
</dbReference>
<proteinExistence type="predicted"/>
<dbReference type="EMBL" id="VANU01000004">
    <property type="protein sequence ID" value="TLP37776.1"/>
    <property type="molecule type" value="Genomic_DNA"/>
</dbReference>
<evidence type="ECO:0000256" key="1">
    <source>
        <dbReference type="ARBA" id="ARBA00022679"/>
    </source>
</evidence>
<dbReference type="PANTHER" id="PTHR46401">
    <property type="entry name" value="GLYCOSYLTRANSFERASE WBBK-RELATED"/>
    <property type="match status" value="1"/>
</dbReference>
<name>A0A5R8Y085_9BACT</name>
<evidence type="ECO:0000313" key="2">
    <source>
        <dbReference type="EMBL" id="TLP37776.1"/>
    </source>
</evidence>
<comment type="caution">
    <text evidence="2">The sequence shown here is derived from an EMBL/GenBank/DDBJ whole genome shotgun (WGS) entry which is preliminary data.</text>
</comment>
<evidence type="ECO:0000313" key="3">
    <source>
        <dbReference type="Proteomes" id="UP000308901"/>
    </source>
</evidence>